<name>A0ABX1S6V8_9PSEU</name>
<dbReference type="Proteomes" id="UP000820669">
    <property type="component" value="Unassembled WGS sequence"/>
</dbReference>
<dbReference type="Gene3D" id="1.10.3210.10">
    <property type="entry name" value="Hypothetical protein af1432"/>
    <property type="match status" value="1"/>
</dbReference>
<evidence type="ECO:0000256" key="1">
    <source>
        <dbReference type="ARBA" id="ARBA00022723"/>
    </source>
</evidence>
<dbReference type="PANTHER" id="PTHR11845:SF13">
    <property type="entry name" value="5'-DEOXYNUCLEOTIDASE HDDC2"/>
    <property type="match status" value="1"/>
</dbReference>
<evidence type="ECO:0000256" key="3">
    <source>
        <dbReference type="SAM" id="MobiDB-lite"/>
    </source>
</evidence>
<dbReference type="InterPro" id="IPR039356">
    <property type="entry name" value="YfbR/HDDC2"/>
</dbReference>
<feature type="domain" description="HD" evidence="4">
    <location>
        <begin position="138"/>
        <end position="292"/>
    </location>
</feature>
<reference evidence="5 6" key="1">
    <citation type="submission" date="2020-04" db="EMBL/GenBank/DDBJ databases">
        <authorList>
            <person name="Klaysubun C."/>
            <person name="Duangmal K."/>
            <person name="Lipun K."/>
        </authorList>
    </citation>
    <scope>NUCLEOTIDE SEQUENCE [LARGE SCALE GENOMIC DNA]</scope>
    <source>
        <strain evidence="5 6">K10HN5</strain>
    </source>
</reference>
<protein>
    <submittedName>
        <fullName evidence="5">HD domain-containing protein</fullName>
    </submittedName>
</protein>
<proteinExistence type="predicted"/>
<accession>A0ABX1S6V8</accession>
<gene>
    <name evidence="5" type="ORF">HF526_00835</name>
</gene>
<keyword evidence="6" id="KW-1185">Reference proteome</keyword>
<sequence length="319" mass="34094">MRPPCAAHRGLPDPRDTPVPRRSGAIRRPAGGVRGPRRSGALNPRAVASAAARPEPVAPGSGGRALGDLNRPARRRSESGTGGRPRHTGAHAVPGACDGALVIDPLPADAPVLLVDDSPLPAGLDSRLREQLTFIVEIDRLKTVLRASPLAAADRRENDAEHSWHLAMMVPLLAEYADRPIDVGHTVQLVLVHDLVEVYAGDTPLYDAAARAGQEAREQAAADRLFALLPTDQGTRLRALWDEFEARATPEAMFAKALDRLQPVLLNWMAAGGTWRTYGATAAEVLHRTSAIGEASATLGTALRTIVTEAEQRGWTRTP</sequence>
<dbReference type="EMBL" id="JAAXLA010000001">
    <property type="protein sequence ID" value="NMH95878.1"/>
    <property type="molecule type" value="Genomic_DNA"/>
</dbReference>
<dbReference type="SUPFAM" id="SSF109604">
    <property type="entry name" value="HD-domain/PDEase-like"/>
    <property type="match status" value="1"/>
</dbReference>
<feature type="compositionally biased region" description="Basic and acidic residues" evidence="3">
    <location>
        <begin position="10"/>
        <end position="19"/>
    </location>
</feature>
<dbReference type="InterPro" id="IPR006674">
    <property type="entry name" value="HD_domain"/>
</dbReference>
<dbReference type="PANTHER" id="PTHR11845">
    <property type="entry name" value="5'-DEOXYNUCLEOTIDASE HDDC2"/>
    <property type="match status" value="1"/>
</dbReference>
<feature type="region of interest" description="Disordered" evidence="3">
    <location>
        <begin position="1"/>
        <end position="93"/>
    </location>
</feature>
<organism evidence="5 6">
    <name type="scientific">Pseudonocardia acidicola</name>
    <dbReference type="NCBI Taxonomy" id="2724939"/>
    <lineage>
        <taxon>Bacteria</taxon>
        <taxon>Bacillati</taxon>
        <taxon>Actinomycetota</taxon>
        <taxon>Actinomycetes</taxon>
        <taxon>Pseudonocardiales</taxon>
        <taxon>Pseudonocardiaceae</taxon>
        <taxon>Pseudonocardia</taxon>
    </lineage>
</organism>
<evidence type="ECO:0000313" key="5">
    <source>
        <dbReference type="EMBL" id="NMH95878.1"/>
    </source>
</evidence>
<comment type="caution">
    <text evidence="5">The sequence shown here is derived from an EMBL/GenBank/DDBJ whole genome shotgun (WGS) entry which is preliminary data.</text>
</comment>
<dbReference type="Pfam" id="PF13023">
    <property type="entry name" value="HD_3"/>
    <property type="match status" value="1"/>
</dbReference>
<evidence type="ECO:0000256" key="2">
    <source>
        <dbReference type="ARBA" id="ARBA00022801"/>
    </source>
</evidence>
<keyword evidence="1" id="KW-0479">Metal-binding</keyword>
<evidence type="ECO:0000259" key="4">
    <source>
        <dbReference type="Pfam" id="PF13023"/>
    </source>
</evidence>
<keyword evidence="2" id="KW-0378">Hydrolase</keyword>
<evidence type="ECO:0000313" key="6">
    <source>
        <dbReference type="Proteomes" id="UP000820669"/>
    </source>
</evidence>